<evidence type="ECO:0000313" key="2">
    <source>
        <dbReference type="Proteomes" id="UP001164737"/>
    </source>
</evidence>
<reference evidence="1" key="1">
    <citation type="submission" date="2022-10" db="EMBL/GenBank/DDBJ databases">
        <title>Complete genome sequence resource for Xanthomonas hortorum isolated from Greek Oregano.</title>
        <authorList>
            <person name="Gonzalez-Tobon J."/>
            <person name="Helmann T.C."/>
            <person name="Daughtrey M."/>
            <person name="Stodghill P.V."/>
            <person name="Filiatrault M.J."/>
        </authorList>
    </citation>
    <scope>NUCLEOTIDE SEQUENCE</scope>
    <source>
        <strain evidence="1">Oregano 108</strain>
    </source>
</reference>
<sequence>MSKIKVKIRSGISLKEALDCHSMLRGLAANIDGFQTVKGRTNFRLLIRKYSVFHFRNEARASRFLRRGRERLGDVFRFRRVIARQ</sequence>
<dbReference type="Proteomes" id="UP001164737">
    <property type="component" value="Chromosome"/>
</dbReference>
<organism evidence="1 2">
    <name type="scientific">Xanthomonas hortorum</name>
    <dbReference type="NCBI Taxonomy" id="56454"/>
    <lineage>
        <taxon>Bacteria</taxon>
        <taxon>Pseudomonadati</taxon>
        <taxon>Pseudomonadota</taxon>
        <taxon>Gammaproteobacteria</taxon>
        <taxon>Lysobacterales</taxon>
        <taxon>Lysobacteraceae</taxon>
        <taxon>Xanthomonas</taxon>
    </lineage>
</organism>
<proteinExistence type="predicted"/>
<dbReference type="EMBL" id="CP107241">
    <property type="protein sequence ID" value="WAH64483.1"/>
    <property type="molecule type" value="Genomic_DNA"/>
</dbReference>
<protein>
    <submittedName>
        <fullName evidence="1">Uncharacterized protein</fullName>
    </submittedName>
</protein>
<accession>A0AA47EUB8</accession>
<evidence type="ECO:0000313" key="1">
    <source>
        <dbReference type="EMBL" id="WAH64483.1"/>
    </source>
</evidence>
<dbReference type="RefSeq" id="WP_210765980.1">
    <property type="nucleotide sequence ID" value="NZ_CP107241.1"/>
</dbReference>
<dbReference type="AlphaFoldDB" id="A0AA47EUB8"/>
<name>A0AA47EUB8_9XANT</name>
<gene>
    <name evidence="1" type="ORF">OEG85_00285</name>
</gene>